<keyword evidence="4" id="KW-0966">Cell projection</keyword>
<accession>A0A4Y9STB1</accession>
<dbReference type="SUPFAM" id="SSF140566">
    <property type="entry name" value="FlgN-like"/>
    <property type="match status" value="1"/>
</dbReference>
<evidence type="ECO:0000256" key="3">
    <source>
        <dbReference type="ARBA" id="ARBA00022795"/>
    </source>
</evidence>
<dbReference type="InterPro" id="IPR036679">
    <property type="entry name" value="FlgN-like_sf"/>
</dbReference>
<comment type="caution">
    <text evidence="4">The sequence shown here is derived from an EMBL/GenBank/DDBJ whole genome shotgun (WGS) entry which is preliminary data.</text>
</comment>
<dbReference type="InterPro" id="IPR007809">
    <property type="entry name" value="FlgN-like"/>
</dbReference>
<organism evidence="4 5">
    <name type="scientific">Zemynaea arenosa</name>
    <dbReference type="NCBI Taxonomy" id="2561931"/>
    <lineage>
        <taxon>Bacteria</taxon>
        <taxon>Pseudomonadati</taxon>
        <taxon>Pseudomonadota</taxon>
        <taxon>Betaproteobacteria</taxon>
        <taxon>Burkholderiales</taxon>
        <taxon>Oxalobacteraceae</taxon>
        <taxon>Telluria group</taxon>
        <taxon>Zemynaea</taxon>
    </lineage>
</organism>
<comment type="function">
    <text evidence="1">Required for the efficient initiation of filament assembly.</text>
</comment>
<sequence length="155" mass="16667">MTSPLVYLRQEQTLIATLLAVLKEEQQHLVGADTERLAELTPRKAELVEQMATLAAQRHAALGAAGFVAEEAGMEPWLAVAGNDEAAGVWRDVLDQTRAAKELNRVNGMLITKQMTHTQVLINAMRSPTAAAEAGVYGPSGQTNFGGPSRRYVLG</sequence>
<keyword evidence="3" id="KW-1005">Bacterial flagellum biogenesis</keyword>
<dbReference type="RefSeq" id="WP_135205360.1">
    <property type="nucleotide sequence ID" value="NZ_SPVF01000012.1"/>
</dbReference>
<name>A0A4Y9STB1_9BURK</name>
<dbReference type="EMBL" id="SPVF01000012">
    <property type="protein sequence ID" value="TFW29920.1"/>
    <property type="molecule type" value="Genomic_DNA"/>
</dbReference>
<dbReference type="Pfam" id="PF05130">
    <property type="entry name" value="FlgN"/>
    <property type="match status" value="1"/>
</dbReference>
<keyword evidence="4" id="KW-0282">Flagellum</keyword>
<dbReference type="AlphaFoldDB" id="A0A4Y9STB1"/>
<proteinExistence type="inferred from homology"/>
<evidence type="ECO:0000313" key="5">
    <source>
        <dbReference type="Proteomes" id="UP000298438"/>
    </source>
</evidence>
<evidence type="ECO:0000256" key="2">
    <source>
        <dbReference type="ARBA" id="ARBA00007703"/>
    </source>
</evidence>
<dbReference type="Proteomes" id="UP000298438">
    <property type="component" value="Unassembled WGS sequence"/>
</dbReference>
<comment type="similarity">
    <text evidence="2">Belongs to the FlgN family.</text>
</comment>
<reference evidence="4 5" key="1">
    <citation type="submission" date="2019-03" db="EMBL/GenBank/DDBJ databases">
        <title>Draft Genome Sequence of Massilia arenosa sp. nov., a Novel Massilia Species Isolated from a Sandy-loam Maize Soil.</title>
        <authorList>
            <person name="Raths R."/>
            <person name="Peta V."/>
            <person name="Bucking H."/>
        </authorList>
    </citation>
    <scope>NUCLEOTIDE SEQUENCE [LARGE SCALE GENOMIC DNA]</scope>
    <source>
        <strain evidence="4 5">MC02</strain>
    </source>
</reference>
<protein>
    <submittedName>
        <fullName evidence="4">Flagellar protein FlgN</fullName>
    </submittedName>
</protein>
<dbReference type="GO" id="GO:0044780">
    <property type="term" value="P:bacterial-type flagellum assembly"/>
    <property type="evidence" value="ECO:0007669"/>
    <property type="project" value="InterPro"/>
</dbReference>
<evidence type="ECO:0000256" key="1">
    <source>
        <dbReference type="ARBA" id="ARBA00002397"/>
    </source>
</evidence>
<evidence type="ECO:0000313" key="4">
    <source>
        <dbReference type="EMBL" id="TFW29920.1"/>
    </source>
</evidence>
<dbReference type="Gene3D" id="1.20.58.300">
    <property type="entry name" value="FlgN-like"/>
    <property type="match status" value="1"/>
</dbReference>
<gene>
    <name evidence="4" type="ORF">E4L96_00900</name>
</gene>
<keyword evidence="5" id="KW-1185">Reference proteome</keyword>
<dbReference type="OrthoDB" id="8561298at2"/>
<keyword evidence="4" id="KW-0969">Cilium</keyword>